<evidence type="ECO:0000256" key="2">
    <source>
        <dbReference type="ARBA" id="ARBA00022676"/>
    </source>
</evidence>
<dbReference type="PANTHER" id="PTHR43179">
    <property type="entry name" value="RHAMNOSYLTRANSFERASE WBBL"/>
    <property type="match status" value="1"/>
</dbReference>
<dbReference type="PANTHER" id="PTHR43179:SF12">
    <property type="entry name" value="GALACTOFURANOSYLTRANSFERASE GLFT2"/>
    <property type="match status" value="1"/>
</dbReference>
<feature type="domain" description="Glycosyltransferase 2-like" evidence="4">
    <location>
        <begin position="6"/>
        <end position="179"/>
    </location>
</feature>
<gene>
    <name evidence="5" type="ORF">KQJ23_18510</name>
</gene>
<proteinExistence type="inferred from homology"/>
<comment type="caution">
    <text evidence="5">The sequence shown here is derived from an EMBL/GenBank/DDBJ whole genome shotgun (WGS) entry which is preliminary data.</text>
</comment>
<dbReference type="Proteomes" id="UP000743001">
    <property type="component" value="Unassembled WGS sequence"/>
</dbReference>
<evidence type="ECO:0000313" key="6">
    <source>
        <dbReference type="Proteomes" id="UP000743001"/>
    </source>
</evidence>
<evidence type="ECO:0000313" key="5">
    <source>
        <dbReference type="EMBL" id="MBU5673830.1"/>
    </source>
</evidence>
<dbReference type="CDD" id="cd04186">
    <property type="entry name" value="GT_2_like_c"/>
    <property type="match status" value="1"/>
</dbReference>
<dbReference type="Pfam" id="PF00535">
    <property type="entry name" value="Glycos_transf_2"/>
    <property type="match status" value="1"/>
</dbReference>
<keyword evidence="6" id="KW-1185">Reference proteome</keyword>
<organism evidence="5 6">
    <name type="scientific">Paenibacillus brevis</name>
    <dbReference type="NCBI Taxonomy" id="2841508"/>
    <lineage>
        <taxon>Bacteria</taxon>
        <taxon>Bacillati</taxon>
        <taxon>Bacillota</taxon>
        <taxon>Bacilli</taxon>
        <taxon>Bacillales</taxon>
        <taxon>Paenibacillaceae</taxon>
        <taxon>Paenibacillus</taxon>
    </lineage>
</organism>
<sequence length="314" mass="35667">MSATVSVHIVTFNSGKDIEACLEAVFGQTFPIDQIIIVDNASADDTIQQVEAIQSRESIPVPISLVANADNAGFAPAHNQAIRISRADYMLILNPDVILTPTYVEHLIRIMNKDQGIGSATGMLVFQSHPEIIDSTGLVMNRIWRAFDRGAGESADNWKLSGDVFGVSGAAAMYSRTMIEAISIKDKFFDDDFFAYKEDVDVAWRARLFGFKSYYCAEAIGYHKRGWKKGSRKQQPLFIRRYSFINRYKMLYKNLRPSAWKKQLLALLAYEVAVHAYMLLREPKVLGAWLDFRKQLPELREKRREIEEKLTGVK</sequence>
<evidence type="ECO:0000259" key="4">
    <source>
        <dbReference type="Pfam" id="PF00535"/>
    </source>
</evidence>
<keyword evidence="2" id="KW-0328">Glycosyltransferase</keyword>
<dbReference type="InterPro" id="IPR001173">
    <property type="entry name" value="Glyco_trans_2-like"/>
</dbReference>
<reference evidence="5 6" key="1">
    <citation type="submission" date="2021-06" db="EMBL/GenBank/DDBJ databases">
        <authorList>
            <person name="Sun Q."/>
            <person name="Li D."/>
        </authorList>
    </citation>
    <scope>NUCLEOTIDE SEQUENCE [LARGE SCALE GENOMIC DNA]</scope>
    <source>
        <strain evidence="5 6">MSJ-6</strain>
    </source>
</reference>
<comment type="similarity">
    <text evidence="1">Belongs to the glycosyltransferase 2 family.</text>
</comment>
<evidence type="ECO:0000256" key="3">
    <source>
        <dbReference type="ARBA" id="ARBA00022679"/>
    </source>
</evidence>
<dbReference type="EMBL" id="JAHLQJ010000018">
    <property type="protein sequence ID" value="MBU5673830.1"/>
    <property type="molecule type" value="Genomic_DNA"/>
</dbReference>
<evidence type="ECO:0000256" key="1">
    <source>
        <dbReference type="ARBA" id="ARBA00006739"/>
    </source>
</evidence>
<name>A0ABS6FXI1_9BACL</name>
<keyword evidence="3" id="KW-0808">Transferase</keyword>
<protein>
    <submittedName>
        <fullName evidence="5">Glycosyltransferase family 2 protein</fullName>
    </submittedName>
</protein>
<accession>A0ABS6FXI1</accession>